<reference evidence="2 3" key="1">
    <citation type="journal article" date="2014" name="Proc. Natl. Acad. Sci. U.S.A.">
        <title>Functional type 2 photosynthetic reaction centers found in the rare bacterial phylum Gemmatimonadetes.</title>
        <authorList>
            <person name="Zeng Y."/>
            <person name="Feng F."/>
            <person name="Medova H."/>
            <person name="Dean J."/>
            <person name="Koblizek M."/>
        </authorList>
    </citation>
    <scope>NUCLEOTIDE SEQUENCE [LARGE SCALE GENOMIC DNA]</scope>
    <source>
        <strain evidence="2 3">AP64</strain>
    </source>
</reference>
<dbReference type="STRING" id="1379270.GEMMAAP_05885"/>
<dbReference type="eggNOG" id="ENOG50342CK">
    <property type="taxonomic scope" value="Bacteria"/>
</dbReference>
<dbReference type="KEGG" id="gph:GEMMAAP_05885"/>
<protein>
    <recommendedName>
        <fullName evidence="1">FHA domain-containing protein</fullName>
    </recommendedName>
</protein>
<proteinExistence type="predicted"/>
<accession>A0A143BIX1</accession>
<gene>
    <name evidence="2" type="ORF">GEMMAAP_05885</name>
</gene>
<dbReference type="SMART" id="SM00240">
    <property type="entry name" value="FHA"/>
    <property type="match status" value="1"/>
</dbReference>
<dbReference type="InterPro" id="IPR008984">
    <property type="entry name" value="SMAD_FHA_dom_sf"/>
</dbReference>
<dbReference type="CDD" id="cd00060">
    <property type="entry name" value="FHA"/>
    <property type="match status" value="1"/>
</dbReference>
<dbReference type="InterPro" id="IPR000253">
    <property type="entry name" value="FHA_dom"/>
</dbReference>
<dbReference type="AlphaFoldDB" id="A0A143BIX1"/>
<dbReference type="SUPFAM" id="SSF49879">
    <property type="entry name" value="SMAD/FHA domain"/>
    <property type="match status" value="1"/>
</dbReference>
<evidence type="ECO:0000313" key="3">
    <source>
        <dbReference type="Proteomes" id="UP000076404"/>
    </source>
</evidence>
<name>A0A143BIX1_9BACT</name>
<evidence type="ECO:0000259" key="1">
    <source>
        <dbReference type="PROSITE" id="PS50006"/>
    </source>
</evidence>
<evidence type="ECO:0000313" key="2">
    <source>
        <dbReference type="EMBL" id="AMW04502.1"/>
    </source>
</evidence>
<dbReference type="Proteomes" id="UP000076404">
    <property type="component" value="Chromosome"/>
</dbReference>
<dbReference type="EMBL" id="CP011454">
    <property type="protein sequence ID" value="AMW04502.1"/>
    <property type="molecule type" value="Genomic_DNA"/>
</dbReference>
<feature type="domain" description="FHA" evidence="1">
    <location>
        <begin position="49"/>
        <end position="101"/>
    </location>
</feature>
<reference evidence="2 3" key="2">
    <citation type="journal article" date="2016" name="Environ. Microbiol. Rep.">
        <title>Metagenomic evidence for the presence of phototrophic Gemmatimonadetes bacteria in diverse environments.</title>
        <authorList>
            <person name="Zeng Y."/>
            <person name="Baumbach J."/>
            <person name="Barbosa E.G."/>
            <person name="Azevedo V."/>
            <person name="Zhang C."/>
            <person name="Koblizek M."/>
        </authorList>
    </citation>
    <scope>NUCLEOTIDE SEQUENCE [LARGE SCALE GENOMIC DNA]</scope>
    <source>
        <strain evidence="2 3">AP64</strain>
    </source>
</reference>
<organism evidence="2 3">
    <name type="scientific">Gemmatimonas phototrophica</name>
    <dbReference type="NCBI Taxonomy" id="1379270"/>
    <lineage>
        <taxon>Bacteria</taxon>
        <taxon>Pseudomonadati</taxon>
        <taxon>Gemmatimonadota</taxon>
        <taxon>Gemmatimonadia</taxon>
        <taxon>Gemmatimonadales</taxon>
        <taxon>Gemmatimonadaceae</taxon>
        <taxon>Gemmatimonas</taxon>
    </lineage>
</organism>
<dbReference type="Pfam" id="PF00498">
    <property type="entry name" value="FHA"/>
    <property type="match status" value="1"/>
</dbReference>
<dbReference type="Gene3D" id="2.60.200.20">
    <property type="match status" value="1"/>
</dbReference>
<sequence length="127" mass="14225">MVEGHALRFSVPAEGTLQFLPGRLEIGAGLDAGREIRFVRVDGPNGIEVTFGRAEGELYRHIQLRDKTVSRSHARLQWRDQVWYLQNLSHTNPVVHNGVEMAGDAVQPLADGDSLEMGEVLFTFRSR</sequence>
<dbReference type="PROSITE" id="PS50006">
    <property type="entry name" value="FHA_DOMAIN"/>
    <property type="match status" value="1"/>
</dbReference>
<keyword evidence="3" id="KW-1185">Reference proteome</keyword>